<dbReference type="Gene3D" id="1.20.58.1070">
    <property type="match status" value="1"/>
</dbReference>
<dbReference type="AlphaFoldDB" id="A0A5E4LX57"/>
<accession>A0A5E4LX57</accession>
<dbReference type="Pfam" id="PF04938">
    <property type="entry name" value="SIP1"/>
    <property type="match status" value="1"/>
</dbReference>
<dbReference type="InterPro" id="IPR035426">
    <property type="entry name" value="Gemin2/Brr1"/>
</dbReference>
<organism evidence="1 2">
    <name type="scientific">Cinara cedri</name>
    <dbReference type="NCBI Taxonomy" id="506608"/>
    <lineage>
        <taxon>Eukaryota</taxon>
        <taxon>Metazoa</taxon>
        <taxon>Ecdysozoa</taxon>
        <taxon>Arthropoda</taxon>
        <taxon>Hexapoda</taxon>
        <taxon>Insecta</taxon>
        <taxon>Pterygota</taxon>
        <taxon>Neoptera</taxon>
        <taxon>Paraneoptera</taxon>
        <taxon>Hemiptera</taxon>
        <taxon>Sternorrhyncha</taxon>
        <taxon>Aphidomorpha</taxon>
        <taxon>Aphidoidea</taxon>
        <taxon>Aphididae</taxon>
        <taxon>Lachninae</taxon>
        <taxon>Cinara</taxon>
    </lineage>
</organism>
<evidence type="ECO:0000313" key="1">
    <source>
        <dbReference type="EMBL" id="VVC24266.1"/>
    </source>
</evidence>
<protein>
    <submittedName>
        <fullName evidence="1">Uncharacterized protein</fullName>
    </submittedName>
</protein>
<evidence type="ECO:0000313" key="2">
    <source>
        <dbReference type="Proteomes" id="UP000325440"/>
    </source>
</evidence>
<gene>
    <name evidence="1" type="ORF">CINCED_3A021528</name>
</gene>
<name>A0A5E4LX57_9HEMI</name>
<keyword evidence="2" id="KW-1185">Reference proteome</keyword>
<proteinExistence type="predicted"/>
<sequence>MFCLKLFINTNVKLYAPFLNFSDNLTGRPYSLTIDRNQMRQVNQIDYPQNGHEYLYMAKKMDGNLPPVMTATNIELQQYINKYENSAREYKVPKLELLNIKNKKILPTKVEIMSYIEQYDNSKMKIQENRKCIIYPHDLLPTSNSPAVWFKFLFGREINSMSPVNPVHNIEKSAFFFQSHCATVISYFVQWIMKKIITTSDVTSWTFSVYVSMDSDPCETLLSDMRILTQMFINARATIEDHLDVSALQYSCLINLVSEKFKQHDLSDIINYKDHYSGSKDKK</sequence>
<dbReference type="EMBL" id="CABPRJ010000001">
    <property type="protein sequence ID" value="VVC24266.1"/>
    <property type="molecule type" value="Genomic_DNA"/>
</dbReference>
<dbReference type="OrthoDB" id="6594653at2759"/>
<dbReference type="GO" id="GO:0000387">
    <property type="term" value="P:spliceosomal snRNP assembly"/>
    <property type="evidence" value="ECO:0007669"/>
    <property type="project" value="InterPro"/>
</dbReference>
<dbReference type="Proteomes" id="UP000325440">
    <property type="component" value="Unassembled WGS sequence"/>
</dbReference>
<reference evidence="1 2" key="1">
    <citation type="submission" date="2019-08" db="EMBL/GenBank/DDBJ databases">
        <authorList>
            <person name="Alioto T."/>
            <person name="Alioto T."/>
            <person name="Gomez Garrido J."/>
        </authorList>
    </citation>
    <scope>NUCLEOTIDE SEQUENCE [LARGE SCALE GENOMIC DNA]</scope>
</reference>